<proteinExistence type="predicted"/>
<dbReference type="Proteomes" id="UP001527882">
    <property type="component" value="Unassembled WGS sequence"/>
</dbReference>
<protein>
    <submittedName>
        <fullName evidence="1">DUF3866 family protein</fullName>
    </submittedName>
</protein>
<accession>A0ABT4Q7K3</accession>
<dbReference type="RefSeq" id="WP_269881314.1">
    <property type="nucleotide sequence ID" value="NZ_JAQAGZ010000006.1"/>
</dbReference>
<dbReference type="Pfam" id="PF12982">
    <property type="entry name" value="DUF3866"/>
    <property type="match status" value="1"/>
</dbReference>
<organism evidence="1 2">
    <name type="scientific">Paenibacillus gyeongsangnamensis</name>
    <dbReference type="NCBI Taxonomy" id="3388067"/>
    <lineage>
        <taxon>Bacteria</taxon>
        <taxon>Bacillati</taxon>
        <taxon>Bacillota</taxon>
        <taxon>Bacilli</taxon>
        <taxon>Bacillales</taxon>
        <taxon>Paenibacillaceae</taxon>
        <taxon>Paenibacillus</taxon>
    </lineage>
</organism>
<evidence type="ECO:0000313" key="1">
    <source>
        <dbReference type="EMBL" id="MCZ8512853.1"/>
    </source>
</evidence>
<gene>
    <name evidence="1" type="ORF">O9H85_10580</name>
</gene>
<keyword evidence="2" id="KW-1185">Reference proteome</keyword>
<comment type="caution">
    <text evidence="1">The sequence shown here is derived from an EMBL/GenBank/DDBJ whole genome shotgun (WGS) entry which is preliminary data.</text>
</comment>
<sequence>MGIRWEIAVVKEIAAQDGDLLECTVRMADGSETGAFYDLQLNGPLLPGSRVLLNTTAVELGLGTGGMHFVHAVLPPMNGAAESYGRKEDASNPYDGHIMKLRYTSLQRAVLAAEEPVSPYHSLMSGGRRLDGMPVLVGELHSMLPVAVAWMRSLAEAEGLHMPRIVYVMGDGGALPIGLSRHVRRLRELDWLTGTVTYGHAYGGDVETVNKYTGLLAARVVLEADLAIVIQGPGMVGTATEYGHSGIETGELLHAAAVLGGLPVPIPRISFEEERERHRGLSHHTVTVLRDIVITKTRLPLPLLKPEESRRLTSQLQSSGLDRKHEPVWREAPSVEAMEKALSAYGSVTSMGKGLRESPSFFAAICTAAEYVFRLLRS</sequence>
<name>A0ABT4Q7K3_9BACL</name>
<reference evidence="1 2" key="1">
    <citation type="submission" date="2022-12" db="EMBL/GenBank/DDBJ databases">
        <title>Draft genome sequence of Paenibacillus sp. dW9.</title>
        <authorList>
            <person name="Choi E.-W."/>
            <person name="Kim D.-U."/>
        </authorList>
    </citation>
    <scope>NUCLEOTIDE SEQUENCE [LARGE SCALE GENOMIC DNA]</scope>
    <source>
        <strain evidence="2">dW9</strain>
    </source>
</reference>
<dbReference type="InterPro" id="IPR024479">
    <property type="entry name" value="DUF3866"/>
</dbReference>
<evidence type="ECO:0000313" key="2">
    <source>
        <dbReference type="Proteomes" id="UP001527882"/>
    </source>
</evidence>
<dbReference type="EMBL" id="JAQAGZ010000006">
    <property type="protein sequence ID" value="MCZ8512853.1"/>
    <property type="molecule type" value="Genomic_DNA"/>
</dbReference>